<sequence length="152" mass="17110">MTITMSIANKTLVRRDPEEIWSAGNLDTISEVFAEEFVLHDPAAPDEPRDRDDYRAYVETYREVFPDVTYEVDSLVAESEFVSLRYTAHGTHKGEFFGIKPTGTEVSVTGMELYRVENGAMVELWTSYDVLGLFQQLGVVPPVDELVPASRA</sequence>
<dbReference type="AlphaFoldDB" id="M0AME9"/>
<dbReference type="GO" id="GO:0030638">
    <property type="term" value="P:polyketide metabolic process"/>
    <property type="evidence" value="ECO:0007669"/>
    <property type="project" value="InterPro"/>
</dbReference>
<accession>M0AME9</accession>
<dbReference type="PATRIC" id="fig|1227492.4.peg.2178"/>
<dbReference type="STRING" id="1227492.C482_11046"/>
<dbReference type="Gene3D" id="3.10.450.50">
    <property type="match status" value="1"/>
</dbReference>
<dbReference type="Pfam" id="PF07366">
    <property type="entry name" value="SnoaL"/>
    <property type="match status" value="1"/>
</dbReference>
<gene>
    <name evidence="1" type="ORF">C482_11046</name>
</gene>
<proteinExistence type="predicted"/>
<reference evidence="1 2" key="1">
    <citation type="journal article" date="2014" name="PLoS Genet.">
        <title>Phylogenetically driven sequencing of extremely halophilic archaea reveals strategies for static and dynamic osmo-response.</title>
        <authorList>
            <person name="Becker E.A."/>
            <person name="Seitzer P.M."/>
            <person name="Tritt A."/>
            <person name="Larsen D."/>
            <person name="Krusor M."/>
            <person name="Yao A.I."/>
            <person name="Wu D."/>
            <person name="Madern D."/>
            <person name="Eisen J.A."/>
            <person name="Darling A.E."/>
            <person name="Facciotti M.T."/>
        </authorList>
    </citation>
    <scope>NUCLEOTIDE SEQUENCE [LARGE SCALE GENOMIC DNA]</scope>
    <source>
        <strain evidence="1 2">JCM 10990</strain>
    </source>
</reference>
<dbReference type="EMBL" id="AOIN01000059">
    <property type="protein sequence ID" value="ELY99087.1"/>
    <property type="molecule type" value="Genomic_DNA"/>
</dbReference>
<dbReference type="InterPro" id="IPR032710">
    <property type="entry name" value="NTF2-like_dom_sf"/>
</dbReference>
<evidence type="ECO:0000313" key="2">
    <source>
        <dbReference type="Proteomes" id="UP000011693"/>
    </source>
</evidence>
<keyword evidence="2" id="KW-1185">Reference proteome</keyword>
<comment type="caution">
    <text evidence="1">The sequence shown here is derived from an EMBL/GenBank/DDBJ whole genome shotgun (WGS) entry which is preliminary data.</text>
</comment>
<dbReference type="Proteomes" id="UP000011693">
    <property type="component" value="Unassembled WGS sequence"/>
</dbReference>
<dbReference type="PANTHER" id="PTHR38436:SF1">
    <property type="entry name" value="ESTER CYCLASE"/>
    <property type="match status" value="1"/>
</dbReference>
<dbReference type="PANTHER" id="PTHR38436">
    <property type="entry name" value="POLYKETIDE CYCLASE SNOAL-LIKE DOMAIN"/>
    <property type="match status" value="1"/>
</dbReference>
<evidence type="ECO:0000313" key="1">
    <source>
        <dbReference type="EMBL" id="ELY99087.1"/>
    </source>
</evidence>
<organism evidence="1 2">
    <name type="scientific">Natrialba chahannaoensis JCM 10990</name>
    <dbReference type="NCBI Taxonomy" id="1227492"/>
    <lineage>
        <taxon>Archaea</taxon>
        <taxon>Methanobacteriati</taxon>
        <taxon>Methanobacteriota</taxon>
        <taxon>Stenosarchaea group</taxon>
        <taxon>Halobacteria</taxon>
        <taxon>Halobacteriales</taxon>
        <taxon>Natrialbaceae</taxon>
        <taxon>Natrialba</taxon>
    </lineage>
</organism>
<evidence type="ECO:0008006" key="3">
    <source>
        <dbReference type="Google" id="ProtNLM"/>
    </source>
</evidence>
<dbReference type="InterPro" id="IPR009959">
    <property type="entry name" value="Cyclase_SnoaL-like"/>
</dbReference>
<name>M0AME9_9EURY</name>
<dbReference type="SUPFAM" id="SSF54427">
    <property type="entry name" value="NTF2-like"/>
    <property type="match status" value="1"/>
</dbReference>
<protein>
    <recommendedName>
        <fullName evidence="3">Ester cyclase</fullName>
    </recommendedName>
</protein>